<dbReference type="PANTHER" id="PTHR34796">
    <property type="entry name" value="EXPRESSED PROTEIN"/>
    <property type="match status" value="1"/>
</dbReference>
<dbReference type="PANTHER" id="PTHR34796:SF1">
    <property type="entry name" value="EXPRESSED PROTEIN"/>
    <property type="match status" value="1"/>
</dbReference>
<name>A0A6I4VZN0_9BACL</name>
<dbReference type="EMBL" id="WUUL01000005">
    <property type="protein sequence ID" value="MXQ53904.1"/>
    <property type="molecule type" value="Genomic_DNA"/>
</dbReference>
<proteinExistence type="predicted"/>
<dbReference type="Proteomes" id="UP000430692">
    <property type="component" value="Unassembled WGS sequence"/>
</dbReference>
<reference evidence="1 2" key="1">
    <citation type="submission" date="2019-12" db="EMBL/GenBank/DDBJ databases">
        <title>Whole-genome analyses of novel actinobacteria.</title>
        <authorList>
            <person name="Sahin N."/>
            <person name="Saygin H."/>
        </authorList>
    </citation>
    <scope>NUCLEOTIDE SEQUENCE [LARGE SCALE GENOMIC DNA]</scope>
    <source>
        <strain evidence="1 2">KC615</strain>
    </source>
</reference>
<evidence type="ECO:0000313" key="1">
    <source>
        <dbReference type="EMBL" id="MXQ53904.1"/>
    </source>
</evidence>
<evidence type="ECO:0000313" key="2">
    <source>
        <dbReference type="Proteomes" id="UP000430692"/>
    </source>
</evidence>
<dbReference type="InterPro" id="IPR005500">
    <property type="entry name" value="DUF309"/>
</dbReference>
<gene>
    <name evidence="1" type="ORF">GSM42_09265</name>
</gene>
<accession>A0A6I4VZN0</accession>
<dbReference type="Gene3D" id="1.10.3450.10">
    <property type="entry name" value="TTHA0068-like"/>
    <property type="match status" value="1"/>
</dbReference>
<dbReference type="SUPFAM" id="SSF140663">
    <property type="entry name" value="TTHA0068-like"/>
    <property type="match status" value="1"/>
</dbReference>
<comment type="caution">
    <text evidence="1">The sequence shown here is derived from an EMBL/GenBank/DDBJ whole genome shotgun (WGS) entry which is preliminary data.</text>
</comment>
<dbReference type="Pfam" id="PF03745">
    <property type="entry name" value="DUF309"/>
    <property type="match status" value="1"/>
</dbReference>
<protein>
    <submittedName>
        <fullName evidence="1">DUF309 domain-containing protein</fullName>
    </submittedName>
</protein>
<sequence>MYANQYITFLYTFNQLEDYYTCHDLLEDLWLEEGREPFYQGLLQVAVSCYHARQGNRPGAIKLMQSAIPKLTIYPDHWEGIRVDKVISDAKQYLDELVKFPNDVPSSIFIEIWDKSLIRLVEQIELP</sequence>
<dbReference type="InterPro" id="IPR023203">
    <property type="entry name" value="TTHA0068_sf"/>
</dbReference>
<dbReference type="AlphaFoldDB" id="A0A6I4VZN0"/>
<organism evidence="1 2">
    <name type="scientific">Shimazuella alba</name>
    <dbReference type="NCBI Taxonomy" id="2690964"/>
    <lineage>
        <taxon>Bacteria</taxon>
        <taxon>Bacillati</taxon>
        <taxon>Bacillota</taxon>
        <taxon>Bacilli</taxon>
        <taxon>Bacillales</taxon>
        <taxon>Thermoactinomycetaceae</taxon>
        <taxon>Shimazuella</taxon>
    </lineage>
</organism>
<keyword evidence="2" id="KW-1185">Reference proteome</keyword>
<dbReference type="RefSeq" id="WP_160801262.1">
    <property type="nucleotide sequence ID" value="NZ_WUUL01000005.1"/>
</dbReference>